<accession>A0A6J6FGU0</accession>
<proteinExistence type="predicted"/>
<keyword evidence="1" id="KW-1133">Transmembrane helix</keyword>
<sequence length="44" mass="4623">MSSWIVNLIVAGTAAGIGAIGVRVIGESAKPKPIPVKARKPRRR</sequence>
<dbReference type="AlphaFoldDB" id="A0A6J6FGU0"/>
<dbReference type="EMBL" id="CAEZTS010000131">
    <property type="protein sequence ID" value="CAB4586204.1"/>
    <property type="molecule type" value="Genomic_DNA"/>
</dbReference>
<name>A0A6J6FGU0_9ZZZZ</name>
<evidence type="ECO:0000256" key="1">
    <source>
        <dbReference type="SAM" id="Phobius"/>
    </source>
</evidence>
<organism evidence="2">
    <name type="scientific">freshwater metagenome</name>
    <dbReference type="NCBI Taxonomy" id="449393"/>
    <lineage>
        <taxon>unclassified sequences</taxon>
        <taxon>metagenomes</taxon>
        <taxon>ecological metagenomes</taxon>
    </lineage>
</organism>
<protein>
    <submittedName>
        <fullName evidence="2">Unannotated protein</fullName>
    </submittedName>
</protein>
<feature type="transmembrane region" description="Helical" evidence="1">
    <location>
        <begin position="6"/>
        <end position="25"/>
    </location>
</feature>
<reference evidence="2" key="1">
    <citation type="submission" date="2020-05" db="EMBL/GenBank/DDBJ databases">
        <authorList>
            <person name="Chiriac C."/>
            <person name="Salcher M."/>
            <person name="Ghai R."/>
            <person name="Kavagutti S V."/>
        </authorList>
    </citation>
    <scope>NUCLEOTIDE SEQUENCE</scope>
</reference>
<gene>
    <name evidence="2" type="ORF">UFOPK1722_01370</name>
</gene>
<evidence type="ECO:0000313" key="2">
    <source>
        <dbReference type="EMBL" id="CAB4586204.1"/>
    </source>
</evidence>
<keyword evidence="1" id="KW-0472">Membrane</keyword>
<keyword evidence="1" id="KW-0812">Transmembrane</keyword>